<feature type="compositionally biased region" description="Polar residues" evidence="1">
    <location>
        <begin position="382"/>
        <end position="395"/>
    </location>
</feature>
<reference evidence="2" key="1">
    <citation type="journal article" date="2020" name="Fungal Divers.">
        <title>Resolving the Mortierellaceae phylogeny through synthesis of multi-gene phylogenetics and phylogenomics.</title>
        <authorList>
            <person name="Vandepol N."/>
            <person name="Liber J."/>
            <person name="Desiro A."/>
            <person name="Na H."/>
            <person name="Kennedy M."/>
            <person name="Barry K."/>
            <person name="Grigoriev I.V."/>
            <person name="Miller A.N."/>
            <person name="O'Donnell K."/>
            <person name="Stajich J.E."/>
            <person name="Bonito G."/>
        </authorList>
    </citation>
    <scope>NUCLEOTIDE SEQUENCE</scope>
    <source>
        <strain evidence="2">CK1249</strain>
    </source>
</reference>
<comment type="caution">
    <text evidence="2">The sequence shown here is derived from an EMBL/GenBank/DDBJ whole genome shotgun (WGS) entry which is preliminary data.</text>
</comment>
<evidence type="ECO:0000313" key="3">
    <source>
        <dbReference type="Proteomes" id="UP000738359"/>
    </source>
</evidence>
<feature type="compositionally biased region" description="Basic and acidic residues" evidence="1">
    <location>
        <begin position="253"/>
        <end position="282"/>
    </location>
</feature>
<evidence type="ECO:0000313" key="2">
    <source>
        <dbReference type="EMBL" id="KAF9966668.1"/>
    </source>
</evidence>
<feature type="region of interest" description="Disordered" evidence="1">
    <location>
        <begin position="176"/>
        <end position="286"/>
    </location>
</feature>
<dbReference type="EMBL" id="JAAAHY010000138">
    <property type="protein sequence ID" value="KAF9966668.1"/>
    <property type="molecule type" value="Genomic_DNA"/>
</dbReference>
<protein>
    <submittedName>
        <fullName evidence="2">Uncharacterized protein</fullName>
    </submittedName>
</protein>
<evidence type="ECO:0000256" key="1">
    <source>
        <dbReference type="SAM" id="MobiDB-lite"/>
    </source>
</evidence>
<dbReference type="AlphaFoldDB" id="A0A9P6JBY6"/>
<proteinExistence type="predicted"/>
<feature type="region of interest" description="Disordered" evidence="1">
    <location>
        <begin position="353"/>
        <end position="395"/>
    </location>
</feature>
<sequence length="435" mass="48416">TQAVLLAWLCHRYHDLATYASESLKQRIHFLAKPDGSNLQDLFIWDPPARSTSTSTSSSAWSSAQIQEFIQCHWSADQLPLNPPHPHSAWDAVPVYCRELDPETLHAIVPLGQQDQATVAVVLAVVKGHHAPKEGDMAPCWRYHNMVVMQESELHSSHGWYPFSEWMALQRETVPNNDPVAAPRKQEQAHGSDTAGDEDSDDDYWGQYNDSEDEDDDTSAAGAEGTVQAATEAKTTVDNKDDHEDDEDDEDEYWRKYAEQQEQQDRDERKKKMQESSAHHPLESTTTLLTTDHEDHLHEDHLPSLIHSSTTRMQESTTHNLLGASASSFPSTRPGQLDPTMLSSLMQMLVTQGMDQSTSPPSSTPLPSTTTTMTTTEPSLSASSVAHPNADQGSKSRIIESLRSIVQDCHRAGFSKDEVFEMLQSAYSTSHLSAE</sequence>
<feature type="compositionally biased region" description="Low complexity" evidence="1">
    <location>
        <begin position="357"/>
        <end position="381"/>
    </location>
</feature>
<dbReference type="OrthoDB" id="2409801at2759"/>
<keyword evidence="3" id="KW-1185">Reference proteome</keyword>
<feature type="compositionally biased region" description="Acidic residues" evidence="1">
    <location>
        <begin position="195"/>
        <end position="218"/>
    </location>
</feature>
<organism evidence="2 3">
    <name type="scientific">Mortierella alpina</name>
    <name type="common">Oleaginous fungus</name>
    <name type="synonym">Mortierella renispora</name>
    <dbReference type="NCBI Taxonomy" id="64518"/>
    <lineage>
        <taxon>Eukaryota</taxon>
        <taxon>Fungi</taxon>
        <taxon>Fungi incertae sedis</taxon>
        <taxon>Mucoromycota</taxon>
        <taxon>Mortierellomycotina</taxon>
        <taxon>Mortierellomycetes</taxon>
        <taxon>Mortierellales</taxon>
        <taxon>Mortierellaceae</taxon>
        <taxon>Mortierella</taxon>
    </lineage>
</organism>
<name>A0A9P6JBY6_MORAP</name>
<gene>
    <name evidence="2" type="ORF">BGZ70_001655</name>
</gene>
<dbReference type="Proteomes" id="UP000738359">
    <property type="component" value="Unassembled WGS sequence"/>
</dbReference>
<accession>A0A9P6JBY6</accession>
<feature type="compositionally biased region" description="Acidic residues" evidence="1">
    <location>
        <begin position="243"/>
        <end position="252"/>
    </location>
</feature>
<feature type="non-terminal residue" evidence="2">
    <location>
        <position position="1"/>
    </location>
</feature>